<proteinExistence type="predicted"/>
<dbReference type="InterPro" id="IPR036397">
    <property type="entry name" value="RNaseH_sf"/>
</dbReference>
<dbReference type="InterPro" id="IPR001584">
    <property type="entry name" value="Integrase_cat-core"/>
</dbReference>
<gene>
    <name evidence="2" type="ORF">PHMEG_00030087</name>
</gene>
<organism evidence="2 3">
    <name type="scientific">Phytophthora megakarya</name>
    <dbReference type="NCBI Taxonomy" id="4795"/>
    <lineage>
        <taxon>Eukaryota</taxon>
        <taxon>Sar</taxon>
        <taxon>Stramenopiles</taxon>
        <taxon>Oomycota</taxon>
        <taxon>Peronosporomycetes</taxon>
        <taxon>Peronosporales</taxon>
        <taxon>Peronosporaceae</taxon>
        <taxon>Phytophthora</taxon>
    </lineage>
</organism>
<dbReference type="EMBL" id="NBNE01008882">
    <property type="protein sequence ID" value="OWY98995.1"/>
    <property type="molecule type" value="Genomic_DNA"/>
</dbReference>
<evidence type="ECO:0000259" key="1">
    <source>
        <dbReference type="PROSITE" id="PS50994"/>
    </source>
</evidence>
<evidence type="ECO:0000313" key="3">
    <source>
        <dbReference type="Proteomes" id="UP000198211"/>
    </source>
</evidence>
<name>A0A225UZN6_9STRA</name>
<feature type="domain" description="Integrase catalytic" evidence="1">
    <location>
        <begin position="35"/>
        <end position="159"/>
    </location>
</feature>
<dbReference type="SUPFAM" id="SSF53098">
    <property type="entry name" value="Ribonuclease H-like"/>
    <property type="match status" value="1"/>
</dbReference>
<dbReference type="Gene3D" id="3.30.420.10">
    <property type="entry name" value="Ribonuclease H-like superfamily/Ribonuclease H"/>
    <property type="match status" value="1"/>
</dbReference>
<accession>A0A225UZN6</accession>
<dbReference type="Proteomes" id="UP000198211">
    <property type="component" value="Unassembled WGS sequence"/>
</dbReference>
<protein>
    <recommendedName>
        <fullName evidence="1">Integrase catalytic domain-containing protein</fullName>
    </recommendedName>
</protein>
<keyword evidence="3" id="KW-1185">Reference proteome</keyword>
<evidence type="ECO:0000313" key="2">
    <source>
        <dbReference type="EMBL" id="OWY98995.1"/>
    </source>
</evidence>
<dbReference type="GO" id="GO:0015074">
    <property type="term" value="P:DNA integration"/>
    <property type="evidence" value="ECO:0007669"/>
    <property type="project" value="InterPro"/>
</dbReference>
<dbReference type="OrthoDB" id="2499658at2759"/>
<dbReference type="PROSITE" id="PS50994">
    <property type="entry name" value="INTEGRASE"/>
    <property type="match status" value="1"/>
</dbReference>
<comment type="caution">
    <text evidence="2">The sequence shown here is derived from an EMBL/GenBank/DDBJ whole genome shotgun (WGS) entry which is preliminary data.</text>
</comment>
<dbReference type="AlphaFoldDB" id="A0A225UZN6"/>
<dbReference type="InterPro" id="IPR012337">
    <property type="entry name" value="RNaseH-like_sf"/>
</dbReference>
<sequence length="343" mass="39381">MGCYAESLGLSTTKNCSSSDNHTEITATAANTMSTGRRTLCMTNVGGSGEGAAKGTKVIVDDKPYLFALKDDACRFCELVVFELPTSDVAVEAILQWHSRLGIPKLWISEQGSHFTSDMMYIMCSKLNCDQRFSVAYCPWNKVPVERLNRYVLQDFRTMILEYKRDHRDWMALISVKYLRDCIHPHLLPTLSWSGEADGKQTLLNKRKERGKIRFVLRSRVDEKHLNKLLVTWVGPYVVTETQPMHFVVNDLVTGKSCDVHASRLKFFFADKYLQHRWKSERQGFGLFTNRRGLEEIEGSWEPFTPMARDVQALVDMYVTATENTQHAEHWDRLQRQPQRGGS</sequence>
<reference evidence="3" key="1">
    <citation type="submission" date="2017-03" db="EMBL/GenBank/DDBJ databases">
        <title>Phytopthora megakarya and P. palmivora, two closely related causual agents of cacao black pod achieved similar genome size and gene model numbers by different mechanisms.</title>
        <authorList>
            <person name="Ali S."/>
            <person name="Shao J."/>
            <person name="Larry D.J."/>
            <person name="Kronmiller B."/>
            <person name="Shen D."/>
            <person name="Strem M.D."/>
            <person name="Melnick R.L."/>
            <person name="Guiltinan M.J."/>
            <person name="Tyler B.M."/>
            <person name="Meinhardt L.W."/>
            <person name="Bailey B.A."/>
        </authorList>
    </citation>
    <scope>NUCLEOTIDE SEQUENCE [LARGE SCALE GENOMIC DNA]</scope>
    <source>
        <strain evidence="3">zdho120</strain>
    </source>
</reference>
<dbReference type="GO" id="GO:0003676">
    <property type="term" value="F:nucleic acid binding"/>
    <property type="evidence" value="ECO:0007669"/>
    <property type="project" value="InterPro"/>
</dbReference>